<evidence type="ECO:0000313" key="7">
    <source>
        <dbReference type="EMBL" id="KIH57336.1"/>
    </source>
</evidence>
<evidence type="ECO:0000256" key="4">
    <source>
        <dbReference type="ARBA" id="ARBA00022801"/>
    </source>
</evidence>
<feature type="compositionally biased region" description="Low complexity" evidence="6">
    <location>
        <begin position="148"/>
        <end position="189"/>
    </location>
</feature>
<keyword evidence="4" id="KW-0378">Hydrolase</keyword>
<organism evidence="7 8">
    <name type="scientific">Ancylostoma duodenale</name>
    <dbReference type="NCBI Taxonomy" id="51022"/>
    <lineage>
        <taxon>Eukaryota</taxon>
        <taxon>Metazoa</taxon>
        <taxon>Ecdysozoa</taxon>
        <taxon>Nematoda</taxon>
        <taxon>Chromadorea</taxon>
        <taxon>Rhabditida</taxon>
        <taxon>Rhabditina</taxon>
        <taxon>Rhabditomorpha</taxon>
        <taxon>Strongyloidea</taxon>
        <taxon>Ancylostomatidae</taxon>
        <taxon>Ancylostomatinae</taxon>
        <taxon>Ancylostoma</taxon>
    </lineage>
</organism>
<keyword evidence="8" id="KW-1185">Reference proteome</keyword>
<evidence type="ECO:0000256" key="2">
    <source>
        <dbReference type="ARBA" id="ARBA00022670"/>
    </source>
</evidence>
<dbReference type="OrthoDB" id="1735038at2759"/>
<sequence>MLLWTWQTCTEFGYFQSSDSGYSIFGSPTPVNLFTRMCTDLFGEQYTAVAVQRSIDNINKIYGGIDYYHGTNVVIPNGSIDPWHALGKYTSNDSSVVMHLIEGTAHCAEMYPARPQDPPDLVATRKLIEENIAKWLKSEPITKETTRATHTTPTTPASTARRASTAGPVSVTASTQPTTTTTKSTKPSTFIGKELPASEENHKRILTLQFFFRMHTDHAVFNDTDTGFVVTHGAMTNL</sequence>
<keyword evidence="3" id="KW-0732">Signal</keyword>
<dbReference type="PANTHER" id="PTHR11010:SF105">
    <property type="entry name" value="PEPTIDASE S28-RELATED"/>
    <property type="match status" value="1"/>
</dbReference>
<keyword evidence="2" id="KW-0645">Protease</keyword>
<dbReference type="GO" id="GO:0070008">
    <property type="term" value="F:serine-type exopeptidase activity"/>
    <property type="evidence" value="ECO:0007669"/>
    <property type="project" value="InterPro"/>
</dbReference>
<dbReference type="PANTHER" id="PTHR11010">
    <property type="entry name" value="PROTEASE S28 PRO-X CARBOXYPEPTIDASE-RELATED"/>
    <property type="match status" value="1"/>
</dbReference>
<feature type="region of interest" description="Disordered" evidence="6">
    <location>
        <begin position="140"/>
        <end position="196"/>
    </location>
</feature>
<dbReference type="GO" id="GO:0008239">
    <property type="term" value="F:dipeptidyl-peptidase activity"/>
    <property type="evidence" value="ECO:0007669"/>
    <property type="project" value="TreeGrafter"/>
</dbReference>
<dbReference type="GO" id="GO:0006508">
    <property type="term" value="P:proteolysis"/>
    <property type="evidence" value="ECO:0007669"/>
    <property type="project" value="UniProtKB-KW"/>
</dbReference>
<dbReference type="InterPro" id="IPR008758">
    <property type="entry name" value="Peptidase_S28"/>
</dbReference>
<evidence type="ECO:0000256" key="3">
    <source>
        <dbReference type="ARBA" id="ARBA00022729"/>
    </source>
</evidence>
<comment type="similarity">
    <text evidence="1">Belongs to the peptidase S28 family.</text>
</comment>
<dbReference type="AlphaFoldDB" id="A0A0C2GJT4"/>
<evidence type="ECO:0008006" key="9">
    <source>
        <dbReference type="Google" id="ProtNLM"/>
    </source>
</evidence>
<keyword evidence="5" id="KW-0325">Glycoprotein</keyword>
<evidence type="ECO:0000313" key="8">
    <source>
        <dbReference type="Proteomes" id="UP000054047"/>
    </source>
</evidence>
<dbReference type="InterPro" id="IPR029058">
    <property type="entry name" value="AB_hydrolase_fold"/>
</dbReference>
<gene>
    <name evidence="7" type="ORF">ANCDUO_12474</name>
</gene>
<dbReference type="Gene3D" id="3.40.50.1820">
    <property type="entry name" value="alpha/beta hydrolase"/>
    <property type="match status" value="1"/>
</dbReference>
<protein>
    <recommendedName>
        <fullName evidence="9">Serine carboxypeptidase S28</fullName>
    </recommendedName>
</protein>
<dbReference type="Proteomes" id="UP000054047">
    <property type="component" value="Unassembled WGS sequence"/>
</dbReference>
<name>A0A0C2GJT4_9BILA</name>
<accession>A0A0C2GJT4</accession>
<dbReference type="Pfam" id="PF05577">
    <property type="entry name" value="Peptidase_S28"/>
    <property type="match status" value="1"/>
</dbReference>
<dbReference type="EMBL" id="KN734490">
    <property type="protein sequence ID" value="KIH57336.1"/>
    <property type="molecule type" value="Genomic_DNA"/>
</dbReference>
<evidence type="ECO:0000256" key="6">
    <source>
        <dbReference type="SAM" id="MobiDB-lite"/>
    </source>
</evidence>
<proteinExistence type="inferred from homology"/>
<reference evidence="7 8" key="1">
    <citation type="submission" date="2013-12" db="EMBL/GenBank/DDBJ databases">
        <title>Draft genome of the parsitic nematode Ancylostoma duodenale.</title>
        <authorList>
            <person name="Mitreva M."/>
        </authorList>
    </citation>
    <scope>NUCLEOTIDE SEQUENCE [LARGE SCALE GENOMIC DNA]</scope>
    <source>
        <strain evidence="7 8">Zhejiang</strain>
    </source>
</reference>
<evidence type="ECO:0000256" key="5">
    <source>
        <dbReference type="ARBA" id="ARBA00023180"/>
    </source>
</evidence>
<evidence type="ECO:0000256" key="1">
    <source>
        <dbReference type="ARBA" id="ARBA00011079"/>
    </source>
</evidence>